<dbReference type="Proteomes" id="UP001162030">
    <property type="component" value="Chromosome"/>
</dbReference>
<organism evidence="1 2">
    <name type="scientific">Methylocaldum szegediense</name>
    <dbReference type="NCBI Taxonomy" id="73780"/>
    <lineage>
        <taxon>Bacteria</taxon>
        <taxon>Pseudomonadati</taxon>
        <taxon>Pseudomonadota</taxon>
        <taxon>Gammaproteobacteria</taxon>
        <taxon>Methylococcales</taxon>
        <taxon>Methylococcaceae</taxon>
        <taxon>Methylocaldum</taxon>
    </lineage>
</organism>
<name>A0ABN8X1A5_9GAMM</name>
<proteinExistence type="predicted"/>
<sequence>MAYLDVDVLPLLLADRTLILDRYPVRWTRAVRAFLDRHHIRYVDFPLHPLAFDSSE</sequence>
<protein>
    <recommendedName>
        <fullName evidence="3">NadR/Ttd14 AAA domain-containing protein</fullName>
    </recommendedName>
</protein>
<evidence type="ECO:0000313" key="2">
    <source>
        <dbReference type="Proteomes" id="UP001162030"/>
    </source>
</evidence>
<reference evidence="1 2" key="1">
    <citation type="submission" date="2023-03" db="EMBL/GenBank/DDBJ databases">
        <authorList>
            <person name="Pearce D."/>
        </authorList>
    </citation>
    <scope>NUCLEOTIDE SEQUENCE [LARGE SCALE GENOMIC DNA]</scope>
    <source>
        <strain evidence="1">Msz</strain>
    </source>
</reference>
<gene>
    <name evidence="1" type="ORF">MSZNOR_0875</name>
</gene>
<dbReference type="EMBL" id="OX458333">
    <property type="protein sequence ID" value="CAI8762703.1"/>
    <property type="molecule type" value="Genomic_DNA"/>
</dbReference>
<accession>A0ABN8X1A5</accession>
<dbReference type="RefSeq" id="WP_156912908.1">
    <property type="nucleotide sequence ID" value="NZ_OX458333.1"/>
</dbReference>
<evidence type="ECO:0000313" key="1">
    <source>
        <dbReference type="EMBL" id="CAI8762703.1"/>
    </source>
</evidence>
<keyword evidence="2" id="KW-1185">Reference proteome</keyword>
<evidence type="ECO:0008006" key="3">
    <source>
        <dbReference type="Google" id="ProtNLM"/>
    </source>
</evidence>